<evidence type="ECO:0000259" key="1">
    <source>
        <dbReference type="Pfam" id="PF14729"/>
    </source>
</evidence>
<dbReference type="Proteomes" id="UP000291949">
    <property type="component" value="Unassembled WGS sequence"/>
</dbReference>
<dbReference type="EMBL" id="SCHC01000002">
    <property type="protein sequence ID" value="TBW76667.1"/>
    <property type="molecule type" value="Genomic_DNA"/>
</dbReference>
<comment type="caution">
    <text evidence="2">The sequence shown here is derived from an EMBL/GenBank/DDBJ whole genome shotgun (WGS) entry which is preliminary data.</text>
</comment>
<organism evidence="2 3">
    <name type="scientific">Staphylococcus capitis</name>
    <dbReference type="NCBI Taxonomy" id="29388"/>
    <lineage>
        <taxon>Bacteria</taxon>
        <taxon>Bacillati</taxon>
        <taxon>Bacillota</taxon>
        <taxon>Bacilli</taxon>
        <taxon>Bacillales</taxon>
        <taxon>Staphylococcaceae</taxon>
        <taxon>Staphylococcus</taxon>
    </lineage>
</organism>
<evidence type="ECO:0000313" key="2">
    <source>
        <dbReference type="EMBL" id="TBW76667.1"/>
    </source>
</evidence>
<dbReference type="PROSITE" id="PS51257">
    <property type="entry name" value="PROKAR_LIPOPROTEIN"/>
    <property type="match status" value="1"/>
</dbReference>
<sequence>MSSLKKLAVALSVVALILAGCSSGKYTDKIDKAVKMQDKKQEKIAKHDTGDEVKHFDKKDANIYVFKKGKYVILAYKPLSDDAEVHYYTYEFKGKKAHYKENFNSKGYYEEHEPDYKEENMN</sequence>
<accession>A0A7Z8E2X3</accession>
<name>A0A7Z8E2X3_STACP</name>
<dbReference type="AlphaFoldDB" id="A0A7Z8E2X3"/>
<reference evidence="2 3" key="1">
    <citation type="journal article" date="2019" name="Sci. Transl. Med.">
        <title>Quorum sensing between bacterial species on the skin protects against epidermal injury in atopic dermatitis.</title>
        <authorList>
            <person name="Williams M.R."/>
        </authorList>
    </citation>
    <scope>NUCLEOTIDE SEQUENCE [LARGE SCALE GENOMIC DNA]</scope>
    <source>
        <strain evidence="2 3">H8</strain>
    </source>
</reference>
<proteinExistence type="predicted"/>
<dbReference type="Pfam" id="PF14729">
    <property type="entry name" value="DUF4467"/>
    <property type="match status" value="1"/>
</dbReference>
<dbReference type="InterPro" id="IPR028075">
    <property type="entry name" value="DUF4467"/>
</dbReference>
<dbReference type="Gene3D" id="3.10.450.560">
    <property type="match status" value="1"/>
</dbReference>
<protein>
    <submittedName>
        <fullName evidence="2">DUF4467 domain-containing protein</fullName>
    </submittedName>
</protein>
<feature type="domain" description="DUF4467" evidence="1">
    <location>
        <begin position="26"/>
        <end position="120"/>
    </location>
</feature>
<gene>
    <name evidence="2" type="ORF">EQ811_07300</name>
</gene>
<evidence type="ECO:0000313" key="3">
    <source>
        <dbReference type="Proteomes" id="UP000291949"/>
    </source>
</evidence>